<dbReference type="Proteomes" id="UP000583929">
    <property type="component" value="Unassembled WGS sequence"/>
</dbReference>
<gene>
    <name evidence="2" type="ORF">F8388_020791</name>
    <name evidence="3" type="ORF">G4B88_020693</name>
</gene>
<reference evidence="4 5" key="1">
    <citation type="journal article" date="2020" name="bioRxiv">
        <title>Sequence and annotation of 42 cannabis genomes reveals extensive copy number variation in cannabinoid synthesis and pathogen resistance genes.</title>
        <authorList>
            <person name="Mckernan K.J."/>
            <person name="Helbert Y."/>
            <person name="Kane L.T."/>
            <person name="Ebling H."/>
            <person name="Zhang L."/>
            <person name="Liu B."/>
            <person name="Eaton Z."/>
            <person name="Mclaughlin S."/>
            <person name="Kingan S."/>
            <person name="Baybayan P."/>
            <person name="Concepcion G."/>
            <person name="Jordan M."/>
            <person name="Riva A."/>
            <person name="Barbazuk W."/>
            <person name="Harkins T."/>
        </authorList>
    </citation>
    <scope>NUCLEOTIDE SEQUENCE [LARGE SCALE GENOMIC DNA]</scope>
    <source>
        <strain evidence="4 5">cv. Jamaican Lion 4</strain>
        <strain evidence="3">Father</strain>
        <strain evidence="2">Mother</strain>
        <tissue evidence="3">Leaf</tissue>
    </source>
</reference>
<proteinExistence type="predicted"/>
<dbReference type="Proteomes" id="UP000525078">
    <property type="component" value="Unassembled WGS sequence"/>
</dbReference>
<keyword evidence="5" id="KW-1185">Reference proteome</keyword>
<evidence type="ECO:0000256" key="1">
    <source>
        <dbReference type="SAM" id="MobiDB-lite"/>
    </source>
</evidence>
<evidence type="ECO:0000313" key="3">
    <source>
        <dbReference type="EMBL" id="KAF4396056.1"/>
    </source>
</evidence>
<organism evidence="3 5">
    <name type="scientific">Cannabis sativa</name>
    <name type="common">Hemp</name>
    <name type="synonym">Marijuana</name>
    <dbReference type="NCBI Taxonomy" id="3483"/>
    <lineage>
        <taxon>Eukaryota</taxon>
        <taxon>Viridiplantae</taxon>
        <taxon>Streptophyta</taxon>
        <taxon>Embryophyta</taxon>
        <taxon>Tracheophyta</taxon>
        <taxon>Spermatophyta</taxon>
        <taxon>Magnoliopsida</taxon>
        <taxon>eudicotyledons</taxon>
        <taxon>Gunneridae</taxon>
        <taxon>Pentapetalae</taxon>
        <taxon>rosids</taxon>
        <taxon>fabids</taxon>
        <taxon>Rosales</taxon>
        <taxon>Cannabaceae</taxon>
        <taxon>Cannabis</taxon>
    </lineage>
</organism>
<dbReference type="EMBL" id="JAATIP010000177">
    <property type="protein sequence ID" value="KAF4363221.1"/>
    <property type="molecule type" value="Genomic_DNA"/>
</dbReference>
<feature type="compositionally biased region" description="Basic and acidic residues" evidence="1">
    <location>
        <begin position="69"/>
        <end position="79"/>
    </location>
</feature>
<dbReference type="AlphaFoldDB" id="A0A7J6HLE3"/>
<sequence>MPESRDRLSRPVDVAGIFTQRRSNSFGVLVDEPVVARTLIGSPPMLQTTTATPTTAAVLGTPVGFGAARDDGGGVRRESLVSPRAGTWRRESTPMSGTTRRGWGRGRGRNRTTQLPSWYPRTPLRDVTAITRAIERRRALLRESGSGLEMGSPTAQDLGVFASPSAAPLEQNRYDAATSPYTAVRSTKLFPPSVSSVGKVPKILRGIANQTTGDDSDCLTPQKKLLNSIDKVEKVVMEELQKLRRTPTAKRAEREKRVRTLMTMR</sequence>
<evidence type="ECO:0000313" key="4">
    <source>
        <dbReference type="Proteomes" id="UP000525078"/>
    </source>
</evidence>
<dbReference type="GO" id="GO:0051783">
    <property type="term" value="P:regulation of nuclear division"/>
    <property type="evidence" value="ECO:0007669"/>
    <property type="project" value="InterPro"/>
</dbReference>
<dbReference type="PANTHER" id="PTHR35119:SF1">
    <property type="entry name" value="PROTEIN POLYCHOME"/>
    <property type="match status" value="1"/>
</dbReference>
<evidence type="ECO:0000313" key="2">
    <source>
        <dbReference type="EMBL" id="KAF4363221.1"/>
    </source>
</evidence>
<dbReference type="InterPro" id="IPR034590">
    <property type="entry name" value="POLYCHOME/GIG1"/>
</dbReference>
<dbReference type="EMBL" id="JAATIQ010000037">
    <property type="protein sequence ID" value="KAF4396056.1"/>
    <property type="molecule type" value="Genomic_DNA"/>
</dbReference>
<comment type="caution">
    <text evidence="3">The sequence shown here is derived from an EMBL/GenBank/DDBJ whole genome shotgun (WGS) entry which is preliminary data.</text>
</comment>
<protein>
    <recommendedName>
        <fullName evidence="6">Protein POLYCHOME</fullName>
    </recommendedName>
</protein>
<dbReference type="GO" id="GO:0005634">
    <property type="term" value="C:nucleus"/>
    <property type="evidence" value="ECO:0007669"/>
    <property type="project" value="InterPro"/>
</dbReference>
<dbReference type="PANTHER" id="PTHR35119">
    <property type="entry name" value="PROTEIN POLYCHOME"/>
    <property type="match status" value="1"/>
</dbReference>
<feature type="region of interest" description="Disordered" evidence="1">
    <location>
        <begin position="246"/>
        <end position="265"/>
    </location>
</feature>
<accession>A0A7J6HLE3</accession>
<feature type="region of interest" description="Disordered" evidence="1">
    <location>
        <begin position="69"/>
        <end position="119"/>
    </location>
</feature>
<evidence type="ECO:0008006" key="6">
    <source>
        <dbReference type="Google" id="ProtNLM"/>
    </source>
</evidence>
<evidence type="ECO:0000313" key="5">
    <source>
        <dbReference type="Proteomes" id="UP000583929"/>
    </source>
</evidence>
<name>A0A7J6HLE3_CANSA</name>